<dbReference type="KEGG" id="kic:KCMC57_64230"/>
<keyword evidence="1" id="KW-0614">Plasmid</keyword>
<evidence type="ECO:0000313" key="1">
    <source>
        <dbReference type="EMBL" id="BFP50055.1"/>
    </source>
</evidence>
<organism evidence="1">
    <name type="scientific">Kitasatospora sp. CMC57</name>
    <dbReference type="NCBI Taxonomy" id="3231513"/>
    <lineage>
        <taxon>Bacteria</taxon>
        <taxon>Bacillati</taxon>
        <taxon>Actinomycetota</taxon>
        <taxon>Actinomycetes</taxon>
        <taxon>Kitasatosporales</taxon>
        <taxon>Streptomycetaceae</taxon>
        <taxon>Kitasatospora</taxon>
    </lineage>
</organism>
<accession>A0AB33KB87</accession>
<protein>
    <submittedName>
        <fullName evidence="1">Uncharacterized protein</fullName>
    </submittedName>
</protein>
<proteinExistence type="predicted"/>
<geneLocation type="plasmid" evidence="1">
    <name>pCMC57_01</name>
</geneLocation>
<reference evidence="1" key="1">
    <citation type="submission" date="2024-07" db="EMBL/GenBank/DDBJ databases">
        <title>Complete genome sequences of cellulolytic bacteria, Kitasatospora sp. CMC57 and Streptomyces sp. CMC78, isolated from Japanese agricultural soil.</title>
        <authorList>
            <person name="Hashimoto T."/>
            <person name="Ito M."/>
            <person name="Iwamoto M."/>
            <person name="Fukahori D."/>
            <person name="Shoda T."/>
            <person name="Sakoda M."/>
            <person name="Morohoshi T."/>
            <person name="Mitsuboshi M."/>
            <person name="Nishizawa T."/>
        </authorList>
    </citation>
    <scope>NUCLEOTIDE SEQUENCE</scope>
    <source>
        <strain evidence="1">CMC57</strain>
        <plasmid evidence="1">pCMC57_01</plasmid>
    </source>
</reference>
<dbReference type="AlphaFoldDB" id="A0AB33KB87"/>
<dbReference type="RefSeq" id="WP_407992445.1">
    <property type="nucleotide sequence ID" value="NZ_AP035882.1"/>
</dbReference>
<gene>
    <name evidence="1" type="ORF">KCMC57_64230</name>
</gene>
<dbReference type="EMBL" id="AP035882">
    <property type="protein sequence ID" value="BFP50055.1"/>
    <property type="molecule type" value="Genomic_DNA"/>
</dbReference>
<sequence length="143" mass="16334">MTHPDQVDDGSIIEYALRHPKGFVMDPSYHRKTTEERLARYRDTVPGFELVTRATLAGEWVTIDQVPALPAVPPRRGDAIEAWLKAQRDRFDRHGDSSEFWHEFDTILDEYRLHADTGTPLGQHACENGNADDCHGCYQEAQQ</sequence>
<name>A0AB33KB87_9ACTN</name>